<accession>A0ABP0H1F7</accession>
<dbReference type="PANTHER" id="PTHR11472:SF47">
    <property type="entry name" value="FANCONI ANEMIA GROUP J PROTEIN"/>
    <property type="match status" value="1"/>
</dbReference>
<name>A0ABP0H1F7_CLALP</name>
<dbReference type="InterPro" id="IPR013020">
    <property type="entry name" value="Rad3/Chl1-like"/>
</dbReference>
<dbReference type="SMART" id="SM00491">
    <property type="entry name" value="HELICc2"/>
    <property type="match status" value="1"/>
</dbReference>
<keyword evidence="14" id="KW-1185">Reference proteome</keyword>
<keyword evidence="10" id="KW-0539">Nucleus</keyword>
<dbReference type="InterPro" id="IPR027417">
    <property type="entry name" value="P-loop_NTPase"/>
</dbReference>
<organism evidence="13 14">
    <name type="scientific">Clavelina lepadiformis</name>
    <name type="common">Light-bulb sea squirt</name>
    <name type="synonym">Ascidia lepadiformis</name>
    <dbReference type="NCBI Taxonomy" id="159417"/>
    <lineage>
        <taxon>Eukaryota</taxon>
        <taxon>Metazoa</taxon>
        <taxon>Chordata</taxon>
        <taxon>Tunicata</taxon>
        <taxon>Ascidiacea</taxon>
        <taxon>Aplousobranchia</taxon>
        <taxon>Clavelinidae</taxon>
        <taxon>Clavelina</taxon>
    </lineage>
</organism>
<proteinExistence type="predicted"/>
<feature type="region of interest" description="Disordered" evidence="11">
    <location>
        <begin position="974"/>
        <end position="993"/>
    </location>
</feature>
<dbReference type="InterPro" id="IPR010614">
    <property type="entry name" value="RAD3-like_helicase_DEAD"/>
</dbReference>
<keyword evidence="5" id="KW-0347">Helicase</keyword>
<evidence type="ECO:0000256" key="5">
    <source>
        <dbReference type="ARBA" id="ARBA00022806"/>
    </source>
</evidence>
<dbReference type="Proteomes" id="UP001642483">
    <property type="component" value="Unassembled WGS sequence"/>
</dbReference>
<evidence type="ECO:0000259" key="12">
    <source>
        <dbReference type="PROSITE" id="PS51193"/>
    </source>
</evidence>
<feature type="region of interest" description="Disordered" evidence="11">
    <location>
        <begin position="73"/>
        <end position="104"/>
    </location>
</feature>
<evidence type="ECO:0000256" key="1">
    <source>
        <dbReference type="ARBA" id="ARBA00004123"/>
    </source>
</evidence>
<dbReference type="SUPFAM" id="SSF52540">
    <property type="entry name" value="P-loop containing nucleoside triphosphate hydrolases"/>
    <property type="match status" value="1"/>
</dbReference>
<feature type="region of interest" description="Disordered" evidence="11">
    <location>
        <begin position="930"/>
        <end position="952"/>
    </location>
</feature>
<dbReference type="Pfam" id="PF06733">
    <property type="entry name" value="DEAD_2"/>
    <property type="match status" value="1"/>
</dbReference>
<sequence length="1102" mass="124759">MASSEKELMISGVKVCFPCKPYPSQLSMMNKIIKGLEQQQHCLLESPTGSGKSLALLCSALAWQKNMTQRVMDEAAANEKKEARTDSLESNGEDFEKNSTSNSKVKSLNEIEKKLKVPKIWFGTRTHKQIAQITHELARTAYKTTNMTILSSREHSCIHPFNKESRNKNDGCRDLVKGKHEELPGSHCVYYQNVHRMKTHSSLYSCGITTAWDLEELVTLGNRIKACPYYSTRELISSASIIFCPYNYLIDPSIRAQMSINLKDQVVIVDEAHNIEDTSREAAGFTVEESELVNTIADLDHMIVDKIKPEQHEALHLLCTKIGQWLHKCSSSLKETSHDTWTKVWAGMEFISHLSDWGITDGTLPEIKRFFQEVMETDEEEEEHPAASVLHTASQSLIGGLLHVLEYLMYDSHRFIKDYRIAVIRSAQYGVPPPKRTREGWIAINKRSMRYYTVNLHFWCLNPAVAFSDLSSARSIVLTSGTLSPMSSFSSELGLSFPIQLEASHVISDSQVWVGSVGAGPTGHTLQATYQNTSALQFQDELGQLVNEVCRIVPHGVLCFFSSYSLLEKLSERWRCTGLWDSISERKVIFCEPHGRNKAEFEETLKKFYEVVSSERTNGVTGPLLLAVCRGKVSEGLDFSDNNARAVITVGIPFPNYKDRQVELKREYNDQNSKSRGLLSGSEWYEIQAFRALNQALGRCIRHRNDWGALIIVDDRFCKNPKRYCKGLSKWVRQKVLRFWSFQTVQESLETFCNVHKSGVAGTLPISLNGDISISCTNNIVIDVESPCCSSYVASDSRIKSFVDTPKVSKTNHACKSKEKSKSITTEFVKSSFPLKTFSTSSNKEVIVLDELNDPKRKTLTAGTFESDVDDVVFISSTPKKKQSTIIIPESPEDSVEVDDDFRPLTLCSTKRKSYPGRSKKTIAQQLAKKYKQAMEEGSDNPNLSDTSKNDVKDVDVSVAAESSYKEEVQLLKPKTRRRKKLKSSPKTSKKQNSRKTVTCTLCHEKLFSREEDLKLCATSFYYIQKKFPNENIFTLDGLCDDDMVEKISYHSQDVFLDTFWCNNDKLAFQFYQCKDCKTCIGFYVLNNNCSTFYVISSKVNM</sequence>
<dbReference type="CDD" id="cd18788">
    <property type="entry name" value="SF2_C_XPD"/>
    <property type="match status" value="1"/>
</dbReference>
<evidence type="ECO:0000256" key="4">
    <source>
        <dbReference type="ARBA" id="ARBA00022801"/>
    </source>
</evidence>
<feature type="compositionally biased region" description="Basic and acidic residues" evidence="11">
    <location>
        <begin position="73"/>
        <end position="87"/>
    </location>
</feature>
<keyword evidence="9" id="KW-0413">Isomerase</keyword>
<evidence type="ECO:0000256" key="2">
    <source>
        <dbReference type="ARBA" id="ARBA00022723"/>
    </source>
</evidence>
<keyword evidence="2" id="KW-0479">Metal-binding</keyword>
<dbReference type="CDD" id="cd17970">
    <property type="entry name" value="DEAHc_FancJ"/>
    <property type="match status" value="1"/>
</dbReference>
<keyword evidence="8" id="KW-0411">Iron-sulfur</keyword>
<dbReference type="Pfam" id="PF13307">
    <property type="entry name" value="Helicase_C_2"/>
    <property type="match status" value="1"/>
</dbReference>
<keyword evidence="4" id="KW-0378">Hydrolase</keyword>
<keyword evidence="6" id="KW-0067">ATP-binding</keyword>
<keyword evidence="7" id="KW-0408">Iron</keyword>
<keyword evidence="3" id="KW-0547">Nucleotide-binding</keyword>
<evidence type="ECO:0000313" key="14">
    <source>
        <dbReference type="Proteomes" id="UP001642483"/>
    </source>
</evidence>
<evidence type="ECO:0000256" key="9">
    <source>
        <dbReference type="ARBA" id="ARBA00023235"/>
    </source>
</evidence>
<dbReference type="InterPro" id="IPR045028">
    <property type="entry name" value="DinG/Rad3-like"/>
</dbReference>
<dbReference type="NCBIfam" id="TIGR00604">
    <property type="entry name" value="rad3"/>
    <property type="match status" value="1"/>
</dbReference>
<evidence type="ECO:0000256" key="11">
    <source>
        <dbReference type="SAM" id="MobiDB-lite"/>
    </source>
</evidence>
<evidence type="ECO:0000256" key="8">
    <source>
        <dbReference type="ARBA" id="ARBA00023014"/>
    </source>
</evidence>
<dbReference type="InterPro" id="IPR014013">
    <property type="entry name" value="Helic_SF1/SF2_ATP-bd_DinG/Rad3"/>
</dbReference>
<reference evidence="13 14" key="1">
    <citation type="submission" date="2024-02" db="EMBL/GenBank/DDBJ databases">
        <authorList>
            <person name="Daric V."/>
            <person name="Darras S."/>
        </authorList>
    </citation>
    <scope>NUCLEOTIDE SEQUENCE [LARGE SCALE GENOMIC DNA]</scope>
</reference>
<protein>
    <recommendedName>
        <fullName evidence="12">Helicase ATP-binding domain-containing protein</fullName>
    </recommendedName>
</protein>
<dbReference type="Gene3D" id="3.40.50.300">
    <property type="entry name" value="P-loop containing nucleotide triphosphate hydrolases"/>
    <property type="match status" value="2"/>
</dbReference>
<comment type="caution">
    <text evidence="13">The sequence shown here is derived from an EMBL/GenBank/DDBJ whole genome shotgun (WGS) entry which is preliminary data.</text>
</comment>
<dbReference type="InterPro" id="IPR006555">
    <property type="entry name" value="ATP-dep_Helicase_C"/>
</dbReference>
<comment type="subcellular location">
    <subcellularLocation>
        <location evidence="1">Nucleus</location>
    </subcellularLocation>
</comment>
<evidence type="ECO:0000256" key="10">
    <source>
        <dbReference type="ARBA" id="ARBA00023242"/>
    </source>
</evidence>
<gene>
    <name evidence="13" type="ORF">CVLEPA_LOCUS30482</name>
</gene>
<dbReference type="SMART" id="SM00488">
    <property type="entry name" value="DEXDc2"/>
    <property type="match status" value="1"/>
</dbReference>
<evidence type="ECO:0000256" key="7">
    <source>
        <dbReference type="ARBA" id="ARBA00023004"/>
    </source>
</evidence>
<dbReference type="InterPro" id="IPR006554">
    <property type="entry name" value="Helicase-like_DEXD_c2"/>
</dbReference>
<dbReference type="EMBL" id="CAWYQH010000163">
    <property type="protein sequence ID" value="CAK8697218.1"/>
    <property type="molecule type" value="Genomic_DNA"/>
</dbReference>
<dbReference type="PROSITE" id="PS51193">
    <property type="entry name" value="HELICASE_ATP_BIND_2"/>
    <property type="match status" value="1"/>
</dbReference>
<evidence type="ECO:0000313" key="13">
    <source>
        <dbReference type="EMBL" id="CAK8697218.1"/>
    </source>
</evidence>
<dbReference type="PANTHER" id="PTHR11472">
    <property type="entry name" value="DNA REPAIR DEAD HELICASE RAD3/XP-D SUBFAMILY MEMBER"/>
    <property type="match status" value="1"/>
</dbReference>
<evidence type="ECO:0000256" key="3">
    <source>
        <dbReference type="ARBA" id="ARBA00022741"/>
    </source>
</evidence>
<feature type="domain" description="Helicase ATP-binding" evidence="12">
    <location>
        <begin position="11"/>
        <end position="319"/>
    </location>
</feature>
<evidence type="ECO:0000256" key="6">
    <source>
        <dbReference type="ARBA" id="ARBA00022840"/>
    </source>
</evidence>